<proteinExistence type="predicted"/>
<sequence length="438" mass="51146">MADFLPHLRLRHLIFVWSRTLIDPSIEALPTELMIDILSRLPMKTIIHCKRVCKKWRNLVLDPSFVNLHLSRSHTTGLLFQQRVFHPEILKWVEIEEKVDHHHLYTMSLDLNKVPIFRNYAISQVGSVNGFICLRDYSLEHDNTFICNPVTREIMTISKPQYHIEDIAINAYGFGVASLTGEYKVVRTFRRKIPLMNGWVRGLGSEVYTLGTGQWRRLGQFPYMLNGDNFGVVLNDHCHWIVSDRDAPEKICRFDLNKETFQLFPSPPKTTNPSQSLAVLRGSLCKSDGNGFPFTIWVMKEYGIKKSWHKGVVIIEEALNRIRELPYYNYGVYLIGGDLFAFYPRSDTIEKLESFSWSESGVAYRPSFLTLQNFKSESEMEREEHLGSEGLTGTKELKRMTKKRRRGRFRQRTTIKEENDDKMRERCCRRGIFGWSVH</sequence>
<dbReference type="InterPro" id="IPR001810">
    <property type="entry name" value="F-box_dom"/>
</dbReference>
<dbReference type="Pfam" id="PF07734">
    <property type="entry name" value="FBA_1"/>
    <property type="match status" value="1"/>
</dbReference>
<dbReference type="InterPro" id="IPR006527">
    <property type="entry name" value="F-box-assoc_dom_typ1"/>
</dbReference>
<dbReference type="Pfam" id="PF12937">
    <property type="entry name" value="F-box-like"/>
    <property type="match status" value="1"/>
</dbReference>
<feature type="domain" description="F-box" evidence="1">
    <location>
        <begin position="23"/>
        <end position="68"/>
    </location>
</feature>
<accession>A0AA38TIV1</accession>
<name>A0AA38TIV1_9ASTR</name>
<dbReference type="Gene3D" id="1.20.1280.50">
    <property type="match status" value="1"/>
</dbReference>
<evidence type="ECO:0000259" key="1">
    <source>
        <dbReference type="PROSITE" id="PS50181"/>
    </source>
</evidence>
<keyword evidence="3" id="KW-1185">Reference proteome</keyword>
<dbReference type="InterPro" id="IPR036047">
    <property type="entry name" value="F-box-like_dom_sf"/>
</dbReference>
<evidence type="ECO:0000313" key="2">
    <source>
        <dbReference type="EMBL" id="KAJ9552267.1"/>
    </source>
</evidence>
<dbReference type="PROSITE" id="PS50181">
    <property type="entry name" value="FBOX"/>
    <property type="match status" value="1"/>
</dbReference>
<dbReference type="Proteomes" id="UP001172457">
    <property type="component" value="Chromosome 4"/>
</dbReference>
<dbReference type="CDD" id="cd22157">
    <property type="entry name" value="F-box_AtFBW1-like"/>
    <property type="match status" value="1"/>
</dbReference>
<dbReference type="InterPro" id="IPR017451">
    <property type="entry name" value="F-box-assoc_interact_dom"/>
</dbReference>
<evidence type="ECO:0000313" key="3">
    <source>
        <dbReference type="Proteomes" id="UP001172457"/>
    </source>
</evidence>
<gene>
    <name evidence="2" type="ORF">OSB04_016312</name>
</gene>
<reference evidence="2" key="1">
    <citation type="submission" date="2023-03" db="EMBL/GenBank/DDBJ databases">
        <title>Chromosome-scale reference genome and RAD-based genetic map of yellow starthistle (Centaurea solstitialis) reveal putative structural variation and QTLs associated with invader traits.</title>
        <authorList>
            <person name="Reatini B."/>
            <person name="Cang F.A."/>
            <person name="Jiang Q."/>
            <person name="Mckibben M.T.W."/>
            <person name="Barker M.S."/>
            <person name="Rieseberg L.H."/>
            <person name="Dlugosch K.M."/>
        </authorList>
    </citation>
    <scope>NUCLEOTIDE SEQUENCE</scope>
    <source>
        <strain evidence="2">CAN-66</strain>
        <tissue evidence="2">Leaf</tissue>
    </source>
</reference>
<dbReference type="PANTHER" id="PTHR31672:SF13">
    <property type="entry name" value="F-BOX PROTEIN CPR30-LIKE"/>
    <property type="match status" value="1"/>
</dbReference>
<protein>
    <recommendedName>
        <fullName evidence="1">F-box domain-containing protein</fullName>
    </recommendedName>
</protein>
<dbReference type="AlphaFoldDB" id="A0AA38TIV1"/>
<dbReference type="NCBIfam" id="TIGR01640">
    <property type="entry name" value="F_box_assoc_1"/>
    <property type="match status" value="1"/>
</dbReference>
<dbReference type="PANTHER" id="PTHR31672">
    <property type="entry name" value="BNACNNG10540D PROTEIN"/>
    <property type="match status" value="1"/>
</dbReference>
<dbReference type="InterPro" id="IPR050796">
    <property type="entry name" value="SCF_F-box_component"/>
</dbReference>
<organism evidence="2 3">
    <name type="scientific">Centaurea solstitialis</name>
    <name type="common">yellow star-thistle</name>
    <dbReference type="NCBI Taxonomy" id="347529"/>
    <lineage>
        <taxon>Eukaryota</taxon>
        <taxon>Viridiplantae</taxon>
        <taxon>Streptophyta</taxon>
        <taxon>Embryophyta</taxon>
        <taxon>Tracheophyta</taxon>
        <taxon>Spermatophyta</taxon>
        <taxon>Magnoliopsida</taxon>
        <taxon>eudicotyledons</taxon>
        <taxon>Gunneridae</taxon>
        <taxon>Pentapetalae</taxon>
        <taxon>asterids</taxon>
        <taxon>campanulids</taxon>
        <taxon>Asterales</taxon>
        <taxon>Asteraceae</taxon>
        <taxon>Carduoideae</taxon>
        <taxon>Cardueae</taxon>
        <taxon>Centaureinae</taxon>
        <taxon>Centaurea</taxon>
    </lineage>
</organism>
<comment type="caution">
    <text evidence="2">The sequence shown here is derived from an EMBL/GenBank/DDBJ whole genome shotgun (WGS) entry which is preliminary data.</text>
</comment>
<dbReference type="SUPFAM" id="SSF81383">
    <property type="entry name" value="F-box domain"/>
    <property type="match status" value="1"/>
</dbReference>
<dbReference type="EMBL" id="JARYMX010000004">
    <property type="protein sequence ID" value="KAJ9552267.1"/>
    <property type="molecule type" value="Genomic_DNA"/>
</dbReference>
<dbReference type="SMART" id="SM00256">
    <property type="entry name" value="FBOX"/>
    <property type="match status" value="1"/>
</dbReference>